<comment type="caution">
    <text evidence="4">The sequence shown here is derived from an EMBL/GenBank/DDBJ whole genome shotgun (WGS) entry which is preliminary data.</text>
</comment>
<keyword evidence="2" id="KW-0472">Membrane</keyword>
<organism evidence="4 5">
    <name type="scientific">Fistulifera solaris</name>
    <name type="common">Oleaginous diatom</name>
    <dbReference type="NCBI Taxonomy" id="1519565"/>
    <lineage>
        <taxon>Eukaryota</taxon>
        <taxon>Sar</taxon>
        <taxon>Stramenopiles</taxon>
        <taxon>Ochrophyta</taxon>
        <taxon>Bacillariophyta</taxon>
        <taxon>Bacillariophyceae</taxon>
        <taxon>Bacillariophycidae</taxon>
        <taxon>Naviculales</taxon>
        <taxon>Naviculaceae</taxon>
        <taxon>Fistulifera</taxon>
    </lineage>
</organism>
<accession>A0A1Z5K0X7</accession>
<dbReference type="EMBL" id="BDSP01000141">
    <property type="protein sequence ID" value="GAX19950.1"/>
    <property type="molecule type" value="Genomic_DNA"/>
</dbReference>
<feature type="region of interest" description="Disordered" evidence="1">
    <location>
        <begin position="1236"/>
        <end position="1276"/>
    </location>
</feature>
<gene>
    <name evidence="4" type="ORF">FisN_1Lh579</name>
</gene>
<feature type="transmembrane region" description="Helical" evidence="2">
    <location>
        <begin position="1099"/>
        <end position="1130"/>
    </location>
</feature>
<sequence>MRVQIQAVDGGGRPLLQRTEAASASERKVSFRPELGNQSNPVSLDGCLYCRRGSSGRVKRRYVSLSFTNGGSIKIFTDVPDTESEVPDNAPARTVLRNVYSRLQRSLSYAAVIRRMENLELYIPCDIQWIAKDVANDPCLFEVEVPSTEDTLEQLNELFSEYNQTSSMTESDSVKSAITHDRHDPVDELRKEVVKAMGKNKAFRIQFRCSKGSHEKALWLKALSKVERLSSESIRKKTFFGTLTAPWHSKDQNQVRRRRDSSHVFAADTRDLDISEALDDPINQYTTKDVERLIRGSNSRYVRDKEYRVLPSYAYPHRWMTRKELHEEMVLPSEKFHDLRIPSCTLKEIGSLRVEVLQCFGLPKLDRTSDTDAVVYLVCGSYAFATDVIPNRINPIWLRKCRRACDFPIFHGYARLYVGVFDDDNRREKDDFAGRVAIDLARLRPSSTYDVTLPLRLSTHVYSRRKRGAIRLRFTLNWKSERDALLSYFPKSLKIPLPQHTKPDVSVTVNCSDEKAFRNIAITVHGAHLPGRFTFHQMRASIRELNFTRKYIFLALRHGFWGIRHWVNPSISGFIFSSWMHCIYMNSFSLVPAYLVLYFVLFLMRTYVIYGIEIPLTTGFIPPSWEEMFMAFCFGSETGKHVIEPLSLGRVRAFTSKRNTDQSIDLGPTFKTHSHHGIALFKILGLFKDPSVDEEENRTYHFEFPYSNDYDYPKFGTRECLVDHKGEREKSSGQSHSGEDAALVENIDGHLGVERRGSIGARFPIDMHNLPNLPIDVNIPDLMRKDISGMKEYDEEENNFTAGRAVVGAGRKAAKTVKRTGRKAAAQIQSAATKTGVKLQTAATELTEMTGLNHVVNPIQKGLTHGLTTSSAMVSNRVIAPIQQRSYPLRYRATPRMRRGHSDDTMIQRAHPRPGRYRRTYSADESEFTLSSMQPTHSTGPGEMDHINDGFETHSMPSSVSAVTPDEVFADDYDPLQSWPEQNIDVEGPSTGKKLTDDLLDIKDKVHELTWHCFDDQPYAIPRRDTLYFGDSKKPGRKRKDAKKKLDKLLNVAQYSHSNPFIARLGLYVEPIIGSLYSFLCLFRAAFNIATWQDPMFTFLLSLFSLCLSVVLFIFPWRLFLFIFGFWLVGPQNWAVRLLRERGHLPPARKHFHEDTQGVDPKLRGDQPVFTSKHRKGGHDIEQSVATDIDSREIHGVVVPYKPLMYQRFFDWPPEPLFAEVQPDMTEARRQKMLNNLKKGARRGTQRRPSILFYRNGSMDSQDAPDRSGANHDKYQ</sequence>
<dbReference type="InParanoid" id="A0A1Z5K0X7"/>
<dbReference type="InterPro" id="IPR035892">
    <property type="entry name" value="C2_domain_sf"/>
</dbReference>
<protein>
    <recommendedName>
        <fullName evidence="3">C2 domain-containing protein</fullName>
    </recommendedName>
</protein>
<dbReference type="OrthoDB" id="1029639at2759"/>
<feature type="compositionally biased region" description="Basic and acidic residues" evidence="1">
    <location>
        <begin position="1264"/>
        <end position="1276"/>
    </location>
</feature>
<dbReference type="Gene3D" id="2.60.40.150">
    <property type="entry name" value="C2 domain"/>
    <property type="match status" value="1"/>
</dbReference>
<evidence type="ECO:0000313" key="5">
    <source>
        <dbReference type="Proteomes" id="UP000198406"/>
    </source>
</evidence>
<dbReference type="InterPro" id="IPR000008">
    <property type="entry name" value="C2_dom"/>
</dbReference>
<dbReference type="AlphaFoldDB" id="A0A1Z5K0X7"/>
<evidence type="ECO:0000256" key="2">
    <source>
        <dbReference type="SAM" id="Phobius"/>
    </source>
</evidence>
<evidence type="ECO:0000259" key="3">
    <source>
        <dbReference type="PROSITE" id="PS50004"/>
    </source>
</evidence>
<dbReference type="SMART" id="SM00239">
    <property type="entry name" value="C2"/>
    <property type="match status" value="1"/>
</dbReference>
<name>A0A1Z5K0X7_FISSO</name>
<keyword evidence="5" id="KW-1185">Reference proteome</keyword>
<keyword evidence="2" id="KW-0812">Transmembrane</keyword>
<proteinExistence type="predicted"/>
<dbReference type="Proteomes" id="UP000198406">
    <property type="component" value="Unassembled WGS sequence"/>
</dbReference>
<feature type="transmembrane region" description="Helical" evidence="2">
    <location>
        <begin position="1065"/>
        <end position="1087"/>
    </location>
</feature>
<reference evidence="4 5" key="1">
    <citation type="journal article" date="2015" name="Plant Cell">
        <title>Oil accumulation by the oleaginous diatom Fistulifera solaris as revealed by the genome and transcriptome.</title>
        <authorList>
            <person name="Tanaka T."/>
            <person name="Maeda Y."/>
            <person name="Veluchamy A."/>
            <person name="Tanaka M."/>
            <person name="Abida H."/>
            <person name="Marechal E."/>
            <person name="Bowler C."/>
            <person name="Muto M."/>
            <person name="Sunaga Y."/>
            <person name="Tanaka M."/>
            <person name="Yoshino T."/>
            <person name="Taniguchi T."/>
            <person name="Fukuda Y."/>
            <person name="Nemoto M."/>
            <person name="Matsumoto M."/>
            <person name="Wong P.S."/>
            <person name="Aburatani S."/>
            <person name="Fujibuchi W."/>
        </authorList>
    </citation>
    <scope>NUCLEOTIDE SEQUENCE [LARGE SCALE GENOMIC DNA]</scope>
    <source>
        <strain evidence="4 5">JPCC DA0580</strain>
    </source>
</reference>
<evidence type="ECO:0000256" key="1">
    <source>
        <dbReference type="SAM" id="MobiDB-lite"/>
    </source>
</evidence>
<dbReference type="SUPFAM" id="SSF49562">
    <property type="entry name" value="C2 domain (Calcium/lipid-binding domain, CaLB)"/>
    <property type="match status" value="1"/>
</dbReference>
<feature type="domain" description="C2" evidence="3">
    <location>
        <begin position="330"/>
        <end position="453"/>
    </location>
</feature>
<feature type="transmembrane region" description="Helical" evidence="2">
    <location>
        <begin position="583"/>
        <end position="604"/>
    </location>
</feature>
<keyword evidence="2" id="KW-1133">Transmembrane helix</keyword>
<dbReference type="PROSITE" id="PS50004">
    <property type="entry name" value="C2"/>
    <property type="match status" value="1"/>
</dbReference>
<dbReference type="Pfam" id="PF00168">
    <property type="entry name" value="C2"/>
    <property type="match status" value="1"/>
</dbReference>
<evidence type="ECO:0000313" key="4">
    <source>
        <dbReference type="EMBL" id="GAX19950.1"/>
    </source>
</evidence>